<organism evidence="2 3">
    <name type="scientific">Deinococcus aerophilus</name>
    <dbReference type="NCBI Taxonomy" id="522488"/>
    <lineage>
        <taxon>Bacteria</taxon>
        <taxon>Thermotogati</taxon>
        <taxon>Deinococcota</taxon>
        <taxon>Deinococci</taxon>
        <taxon>Deinococcales</taxon>
        <taxon>Deinococcaceae</taxon>
        <taxon>Deinococcus</taxon>
    </lineage>
</organism>
<dbReference type="RefSeq" id="WP_188905327.1">
    <property type="nucleotide sequence ID" value="NZ_BMOM01000049.1"/>
</dbReference>
<dbReference type="Proteomes" id="UP000661918">
    <property type="component" value="Unassembled WGS sequence"/>
</dbReference>
<evidence type="ECO:0000313" key="2">
    <source>
        <dbReference type="EMBL" id="GGM21459.1"/>
    </source>
</evidence>
<keyword evidence="3" id="KW-1185">Reference proteome</keyword>
<dbReference type="InterPro" id="IPR041916">
    <property type="entry name" value="Anti_sigma_zinc_sf"/>
</dbReference>
<gene>
    <name evidence="2" type="ORF">GCM10010841_31700</name>
</gene>
<dbReference type="EMBL" id="BMOM01000049">
    <property type="protein sequence ID" value="GGM21459.1"/>
    <property type="molecule type" value="Genomic_DNA"/>
</dbReference>
<evidence type="ECO:0000256" key="1">
    <source>
        <dbReference type="SAM" id="MobiDB-lite"/>
    </source>
</evidence>
<feature type="region of interest" description="Disordered" evidence="1">
    <location>
        <begin position="57"/>
        <end position="76"/>
    </location>
</feature>
<reference evidence="3" key="1">
    <citation type="journal article" date="2019" name="Int. J. Syst. Evol. Microbiol.">
        <title>The Global Catalogue of Microorganisms (GCM) 10K type strain sequencing project: providing services to taxonomists for standard genome sequencing and annotation.</title>
        <authorList>
            <consortium name="The Broad Institute Genomics Platform"/>
            <consortium name="The Broad Institute Genome Sequencing Center for Infectious Disease"/>
            <person name="Wu L."/>
            <person name="Ma J."/>
        </authorList>
    </citation>
    <scope>NUCLEOTIDE SEQUENCE [LARGE SCALE GENOMIC DNA]</scope>
    <source>
        <strain evidence="3">JCM 15443</strain>
    </source>
</reference>
<protein>
    <recommendedName>
        <fullName evidence="4">Anti-sigma factor</fullName>
    </recommendedName>
</protein>
<comment type="caution">
    <text evidence="2">The sequence shown here is derived from an EMBL/GenBank/DDBJ whole genome shotgun (WGS) entry which is preliminary data.</text>
</comment>
<dbReference type="Gene3D" id="1.10.10.1320">
    <property type="entry name" value="Anti-sigma factor, zinc-finger domain"/>
    <property type="match status" value="1"/>
</dbReference>
<proteinExistence type="predicted"/>
<accession>A0ABQ2H0S3</accession>
<evidence type="ECO:0000313" key="3">
    <source>
        <dbReference type="Proteomes" id="UP000661918"/>
    </source>
</evidence>
<evidence type="ECO:0008006" key="4">
    <source>
        <dbReference type="Google" id="ProtNLM"/>
    </source>
</evidence>
<name>A0ABQ2H0S3_9DEIO</name>
<sequence length="227" mass="24466">MRAPHPDVDLLRAYAVGDLHGPAEDQTEAHLLACPVCRTQVVAWRTELAAQVDALPVAGPLPPRRPRPARSAWTEPAPLRRPAPAFVRTTALLVLCAGAVGWGGWQHVQANAVRAEQRQVAAWLARPGVTVLELSARNQSTAGHLLLLPGREVLFVLPPPTSGKVYQVWVASNWKRGDPLTPSTRSVRGVLAASVEGRDYVCISLEDAGRAMTGQTRPTLVLGWTSL</sequence>